<dbReference type="RefSeq" id="WP_304420274.1">
    <property type="nucleotide sequence ID" value="NZ_JANCMU010000002.1"/>
</dbReference>
<organism evidence="3 4">
    <name type="scientific">Profundicola chukchiensis</name>
    <dbReference type="NCBI Taxonomy" id="2961959"/>
    <lineage>
        <taxon>Bacteria</taxon>
        <taxon>Pseudomonadati</taxon>
        <taxon>Bacteroidota</taxon>
        <taxon>Flavobacteriia</taxon>
        <taxon>Flavobacteriales</taxon>
        <taxon>Weeksellaceae</taxon>
        <taxon>Profundicola</taxon>
    </lineage>
</organism>
<dbReference type="AlphaFoldDB" id="A0A9X4MX37"/>
<accession>A0A9X4MX37</accession>
<proteinExistence type="predicted"/>
<name>A0A9X4MX37_9FLAO</name>
<dbReference type="EMBL" id="JANCMU010000002">
    <property type="protein sequence ID" value="MDG4945708.1"/>
    <property type="molecule type" value="Genomic_DNA"/>
</dbReference>
<protein>
    <submittedName>
        <fullName evidence="3">CBS domain-containing protein</fullName>
    </submittedName>
</protein>
<dbReference type="Pfam" id="PF00571">
    <property type="entry name" value="CBS"/>
    <property type="match status" value="2"/>
</dbReference>
<sequence>MKNKEKSNLSNSEIFLNIYNKLDEFIRRESGNSYKESFSHVVKNSKNKIIPRFKDELISLGELRNAIVHSPKYGGQAIAEPHQSTVDKINFIYKAITSPPKVIPEFQFAVVGAKEDDEIKEILAEMRRSSFSQFPVFNKDNEVIEIISNNTISRWLANNIADDGTLLLENVKVSDFMQEIEFENNYKFVSRNSSIYEAYDIFIQHINKHKRNLDGIFITNSGNRKEKLLGLITIEDIANKV</sequence>
<keyword evidence="4" id="KW-1185">Reference proteome</keyword>
<dbReference type="InterPro" id="IPR000644">
    <property type="entry name" value="CBS_dom"/>
</dbReference>
<feature type="domain" description="CBS" evidence="2">
    <location>
        <begin position="102"/>
        <end position="163"/>
    </location>
</feature>
<comment type="caution">
    <text evidence="3">The sequence shown here is derived from an EMBL/GenBank/DDBJ whole genome shotgun (WGS) entry which is preliminary data.</text>
</comment>
<keyword evidence="1" id="KW-0129">CBS domain</keyword>
<reference evidence="3" key="1">
    <citation type="submission" date="2022-07" db="EMBL/GenBank/DDBJ databases">
        <title>Description and genome-wide analysis of Profundicola chukchiensis gen. nov., sp. nov., marine bacteria isolated from bottom sediments of the Chukchi Sea.</title>
        <authorList>
            <person name="Romanenko L."/>
            <person name="Otstavnykh N."/>
            <person name="Kurilenko V."/>
            <person name="Eremeev V."/>
            <person name="Velansky P."/>
            <person name="Mikhailov V."/>
            <person name="Isaeva M."/>
        </authorList>
    </citation>
    <scope>NUCLEOTIDE SEQUENCE</scope>
    <source>
        <strain evidence="3">KMM 9713</strain>
    </source>
</reference>
<dbReference type="InterPro" id="IPR046342">
    <property type="entry name" value="CBS_dom_sf"/>
</dbReference>
<evidence type="ECO:0000256" key="1">
    <source>
        <dbReference type="PROSITE-ProRule" id="PRU00703"/>
    </source>
</evidence>
<dbReference type="PROSITE" id="PS51371">
    <property type="entry name" value="CBS"/>
    <property type="match status" value="2"/>
</dbReference>
<evidence type="ECO:0000313" key="4">
    <source>
        <dbReference type="Proteomes" id="UP001152599"/>
    </source>
</evidence>
<feature type="domain" description="CBS" evidence="2">
    <location>
        <begin position="177"/>
        <end position="241"/>
    </location>
</feature>
<evidence type="ECO:0000259" key="2">
    <source>
        <dbReference type="PROSITE" id="PS51371"/>
    </source>
</evidence>
<dbReference type="Proteomes" id="UP001152599">
    <property type="component" value="Unassembled WGS sequence"/>
</dbReference>
<dbReference type="Gene3D" id="3.10.580.10">
    <property type="entry name" value="CBS-domain"/>
    <property type="match status" value="1"/>
</dbReference>
<evidence type="ECO:0000313" key="3">
    <source>
        <dbReference type="EMBL" id="MDG4945708.1"/>
    </source>
</evidence>
<dbReference type="SUPFAM" id="SSF54631">
    <property type="entry name" value="CBS-domain pair"/>
    <property type="match status" value="1"/>
</dbReference>
<gene>
    <name evidence="3" type="ORF">NMK71_04720</name>
</gene>
<dbReference type="CDD" id="cd02205">
    <property type="entry name" value="CBS_pair_SF"/>
    <property type="match status" value="1"/>
</dbReference>